<evidence type="ECO:0000256" key="4">
    <source>
        <dbReference type="ARBA" id="ARBA00022989"/>
    </source>
</evidence>
<evidence type="ECO:0000313" key="8">
    <source>
        <dbReference type="EMBL" id="KID55519.1"/>
    </source>
</evidence>
<evidence type="ECO:0000256" key="1">
    <source>
        <dbReference type="ARBA" id="ARBA00004651"/>
    </source>
</evidence>
<evidence type="ECO:0000259" key="7">
    <source>
        <dbReference type="Pfam" id="PF02687"/>
    </source>
</evidence>
<gene>
    <name evidence="8" type="ORF">JF50_20135</name>
</gene>
<dbReference type="Proteomes" id="UP000031327">
    <property type="component" value="Unassembled WGS sequence"/>
</dbReference>
<dbReference type="InterPro" id="IPR003838">
    <property type="entry name" value="ABC3_permease_C"/>
</dbReference>
<accession>A0A0C1MFF0</accession>
<comment type="subcellular location">
    <subcellularLocation>
        <location evidence="1">Cell membrane</location>
        <topology evidence="1">Multi-pass membrane protein</topology>
    </subcellularLocation>
</comment>
<evidence type="ECO:0000313" key="9">
    <source>
        <dbReference type="Proteomes" id="UP000031327"/>
    </source>
</evidence>
<keyword evidence="3 6" id="KW-0812">Transmembrane</keyword>
<feature type="domain" description="ABC3 transporter permease C-terminal" evidence="7">
    <location>
        <begin position="27"/>
        <end position="94"/>
    </location>
</feature>
<reference evidence="8 9" key="1">
    <citation type="submission" date="2014-12" db="EMBL/GenBank/DDBJ databases">
        <title>Draft Genome Sequence of Pseudoalteromonas luteoviolacea HI1.</title>
        <authorList>
            <person name="Asahina A.Y."/>
            <person name="Hadfield M.G."/>
        </authorList>
    </citation>
    <scope>NUCLEOTIDE SEQUENCE [LARGE SCALE GENOMIC DNA]</scope>
    <source>
        <strain evidence="8 9">HI1</strain>
    </source>
</reference>
<dbReference type="Pfam" id="PF02687">
    <property type="entry name" value="FtsX"/>
    <property type="match status" value="1"/>
</dbReference>
<sequence>MKYQSLALKVNTSAHISERRIQQLVLFFSALAVALTCLGVLGLASFSVLRRQKEVAVRKVLGASRVSIVNLLAKEYVVLIGAAVLLSFPLSYWVLDG</sequence>
<dbReference type="PANTHER" id="PTHR30572">
    <property type="entry name" value="MEMBRANE COMPONENT OF TRANSPORTER-RELATED"/>
    <property type="match status" value="1"/>
</dbReference>
<dbReference type="InterPro" id="IPR050250">
    <property type="entry name" value="Macrolide_Exporter_MacB"/>
</dbReference>
<evidence type="ECO:0000256" key="5">
    <source>
        <dbReference type="ARBA" id="ARBA00023136"/>
    </source>
</evidence>
<dbReference type="RefSeq" id="WP_039611173.1">
    <property type="nucleotide sequence ID" value="NZ_JWIC01000008.1"/>
</dbReference>
<dbReference type="PANTHER" id="PTHR30572:SF18">
    <property type="entry name" value="ABC-TYPE MACROLIDE FAMILY EXPORT SYSTEM PERMEASE COMPONENT 2"/>
    <property type="match status" value="1"/>
</dbReference>
<dbReference type="AlphaFoldDB" id="A0A0C1MFF0"/>
<dbReference type="GO" id="GO:0005886">
    <property type="term" value="C:plasma membrane"/>
    <property type="evidence" value="ECO:0007669"/>
    <property type="project" value="UniProtKB-SubCell"/>
</dbReference>
<evidence type="ECO:0000256" key="6">
    <source>
        <dbReference type="SAM" id="Phobius"/>
    </source>
</evidence>
<feature type="transmembrane region" description="Helical" evidence="6">
    <location>
        <begin position="24"/>
        <end position="49"/>
    </location>
</feature>
<protein>
    <recommendedName>
        <fullName evidence="7">ABC3 transporter permease C-terminal domain-containing protein</fullName>
    </recommendedName>
</protein>
<keyword evidence="5 6" id="KW-0472">Membrane</keyword>
<feature type="transmembrane region" description="Helical" evidence="6">
    <location>
        <begin position="76"/>
        <end position="95"/>
    </location>
</feature>
<dbReference type="EMBL" id="JWIC01000008">
    <property type="protein sequence ID" value="KID55519.1"/>
    <property type="molecule type" value="Genomic_DNA"/>
</dbReference>
<name>A0A0C1MFF0_9GAMM</name>
<evidence type="ECO:0000256" key="2">
    <source>
        <dbReference type="ARBA" id="ARBA00022475"/>
    </source>
</evidence>
<keyword evidence="2" id="KW-1003">Cell membrane</keyword>
<evidence type="ECO:0000256" key="3">
    <source>
        <dbReference type="ARBA" id="ARBA00022692"/>
    </source>
</evidence>
<organism evidence="8 9">
    <name type="scientific">Pseudoalteromonas luteoviolacea</name>
    <dbReference type="NCBI Taxonomy" id="43657"/>
    <lineage>
        <taxon>Bacteria</taxon>
        <taxon>Pseudomonadati</taxon>
        <taxon>Pseudomonadota</taxon>
        <taxon>Gammaproteobacteria</taxon>
        <taxon>Alteromonadales</taxon>
        <taxon>Pseudoalteromonadaceae</taxon>
        <taxon>Pseudoalteromonas</taxon>
    </lineage>
</organism>
<dbReference type="OrthoDB" id="9770036at2"/>
<keyword evidence="4 6" id="KW-1133">Transmembrane helix</keyword>
<comment type="caution">
    <text evidence="8">The sequence shown here is derived from an EMBL/GenBank/DDBJ whole genome shotgun (WGS) entry which is preliminary data.</text>
</comment>
<dbReference type="GO" id="GO:0022857">
    <property type="term" value="F:transmembrane transporter activity"/>
    <property type="evidence" value="ECO:0007669"/>
    <property type="project" value="TreeGrafter"/>
</dbReference>
<proteinExistence type="predicted"/>